<dbReference type="InterPro" id="IPR024176">
    <property type="entry name" value="Citrate_synthase_bac-typ"/>
</dbReference>
<dbReference type="Pfam" id="PF00285">
    <property type="entry name" value="Citrate_synt"/>
    <property type="match status" value="1"/>
</dbReference>
<dbReference type="InterPro" id="IPR002020">
    <property type="entry name" value="Citrate_synthase"/>
</dbReference>
<evidence type="ECO:0000256" key="4">
    <source>
        <dbReference type="ARBA" id="ARBA00022679"/>
    </source>
</evidence>
<dbReference type="NCBIfam" id="NF004126">
    <property type="entry name" value="PRK05614.1"/>
    <property type="match status" value="1"/>
</dbReference>
<dbReference type="Gene3D" id="1.10.580.10">
    <property type="entry name" value="Citrate Synthase, domain 1"/>
    <property type="match status" value="1"/>
</dbReference>
<evidence type="ECO:0000313" key="10">
    <source>
        <dbReference type="EMBL" id="MBM6704935.1"/>
    </source>
</evidence>
<dbReference type="PROSITE" id="PS00480">
    <property type="entry name" value="CITRATE_SYNTHASE"/>
    <property type="match status" value="1"/>
</dbReference>
<dbReference type="EMBL" id="JACJJC010000027">
    <property type="protein sequence ID" value="MBM6704935.1"/>
    <property type="molecule type" value="Genomic_DNA"/>
</dbReference>
<dbReference type="PANTHER" id="PTHR42871:SF1">
    <property type="entry name" value="CITRATE SYNTHASE"/>
    <property type="match status" value="1"/>
</dbReference>
<dbReference type="PRINTS" id="PR00143">
    <property type="entry name" value="CITRTSNTHASE"/>
</dbReference>
<dbReference type="InterPro" id="IPR016142">
    <property type="entry name" value="Citrate_synth-like_lrg_a-sub"/>
</dbReference>
<dbReference type="InterPro" id="IPR016143">
    <property type="entry name" value="Citrate_synth-like_sm_a-sub"/>
</dbReference>
<dbReference type="SUPFAM" id="SSF48256">
    <property type="entry name" value="Citrate synthase"/>
    <property type="match status" value="1"/>
</dbReference>
<comment type="caution">
    <text evidence="10">The sequence shown here is derived from an EMBL/GenBank/DDBJ whole genome shotgun (WGS) entry which is preliminary data.</text>
</comment>
<name>A0ABS2DW37_9BURK</name>
<dbReference type="PANTHER" id="PTHR42871">
    <property type="entry name" value="CITRATE SYNTHASE"/>
    <property type="match status" value="1"/>
</dbReference>
<dbReference type="InterPro" id="IPR036969">
    <property type="entry name" value="Citrate_synthase_sf"/>
</dbReference>
<dbReference type="InterPro" id="IPR019810">
    <property type="entry name" value="Citrate_synthase_AS"/>
</dbReference>
<protein>
    <recommendedName>
        <fullName evidence="6 7">Citrate synthase</fullName>
    </recommendedName>
</protein>
<sequence length="453" mass="50103">MTENAAKQAALHAELKRTSAGLPPPATVGEAELRLPGREKPVKLNVLRGTAGADAIDVSSLYKKEHVLTYDPGFQSTASCESAVSYVDGEAGELTYRGYPIEYLAEHCDFLKTAQLLLKGEMPDEREAAEFRDLVKHHTLVHQQVSFLLNGFRRDAHPMSILVGLIGALAAFYPLDPDMSEQDQHRLAAIMMLAKMPTLIAMSYRYSVGWPINFPDNSLSYAANFLHMMFALPVEHYEPPKAAVKALDKILILHAEHEQNASTSTVRLCASAGANPYHCVAAGVACLSGPRHGGANESALRMLMDLQKAGGIKAIPELIRRVKAKEDGVRLIGFGHRVYKNYDPRAKILRGICHELLDEVGVGKDPLFALALELERIALEDDYFVERHLYPNVDFYSGILQRAIGIPTPLFTAIFAMARTAGWFAQKNEFLESGDIRLARPRQVYVGEPRRTL</sequence>
<dbReference type="Gene3D" id="1.10.230.10">
    <property type="entry name" value="Cytochrome P450-Terp, domain 2"/>
    <property type="match status" value="1"/>
</dbReference>
<evidence type="ECO:0000256" key="1">
    <source>
        <dbReference type="ARBA" id="ARBA00004751"/>
    </source>
</evidence>
<evidence type="ECO:0000313" key="11">
    <source>
        <dbReference type="Proteomes" id="UP000715095"/>
    </source>
</evidence>
<comment type="catalytic activity">
    <reaction evidence="5 8">
        <text>oxaloacetate + acetyl-CoA + H2O = citrate + CoA + H(+)</text>
        <dbReference type="Rhea" id="RHEA:16845"/>
        <dbReference type="ChEBI" id="CHEBI:15377"/>
        <dbReference type="ChEBI" id="CHEBI:15378"/>
        <dbReference type="ChEBI" id="CHEBI:16452"/>
        <dbReference type="ChEBI" id="CHEBI:16947"/>
        <dbReference type="ChEBI" id="CHEBI:57287"/>
        <dbReference type="ChEBI" id="CHEBI:57288"/>
        <dbReference type="EC" id="2.3.3.16"/>
    </reaction>
</comment>
<dbReference type="Gene3D" id="2.20.28.60">
    <property type="match status" value="1"/>
</dbReference>
<keyword evidence="4 7" id="KW-0808">Transferase</keyword>
<comment type="similarity">
    <text evidence="2 7 9">Belongs to the citrate synthase family.</text>
</comment>
<evidence type="ECO:0000256" key="5">
    <source>
        <dbReference type="ARBA" id="ARBA00049288"/>
    </source>
</evidence>
<keyword evidence="10" id="KW-0012">Acyltransferase</keyword>
<evidence type="ECO:0000256" key="8">
    <source>
        <dbReference type="RuleBase" id="RU003370"/>
    </source>
</evidence>
<dbReference type="GO" id="GO:0036440">
    <property type="term" value="F:citrate synthase activity"/>
    <property type="evidence" value="ECO:0007669"/>
    <property type="project" value="UniProtKB-EC"/>
</dbReference>
<gene>
    <name evidence="10" type="ORF">H6A60_10670</name>
</gene>
<proteinExistence type="inferred from homology"/>
<evidence type="ECO:0000256" key="3">
    <source>
        <dbReference type="ARBA" id="ARBA00022532"/>
    </source>
</evidence>
<dbReference type="PIRSF" id="PIRSF001369">
    <property type="entry name" value="Citrate_synth"/>
    <property type="match status" value="1"/>
</dbReference>
<evidence type="ECO:0000256" key="9">
    <source>
        <dbReference type="RuleBase" id="RU003406"/>
    </source>
</evidence>
<evidence type="ECO:0000256" key="2">
    <source>
        <dbReference type="ARBA" id="ARBA00010566"/>
    </source>
</evidence>
<accession>A0ABS2DW37</accession>
<comment type="pathway">
    <text evidence="1 8">Carbohydrate metabolism; tricarboxylic acid cycle; isocitrate from oxaloacetate: step 1/2.</text>
</comment>
<dbReference type="InterPro" id="IPR010953">
    <property type="entry name" value="Citrate_synthase_typ-I"/>
</dbReference>
<evidence type="ECO:0000256" key="6">
    <source>
        <dbReference type="NCBIfam" id="TIGR01798"/>
    </source>
</evidence>
<organism evidence="10 11">
    <name type="scientific">Sutterella massiliensis</name>
    <dbReference type="NCBI Taxonomy" id="1816689"/>
    <lineage>
        <taxon>Bacteria</taxon>
        <taxon>Pseudomonadati</taxon>
        <taxon>Pseudomonadota</taxon>
        <taxon>Betaproteobacteria</taxon>
        <taxon>Burkholderiales</taxon>
        <taxon>Sutterellaceae</taxon>
        <taxon>Sutterella</taxon>
    </lineage>
</organism>
<dbReference type="Proteomes" id="UP000715095">
    <property type="component" value="Unassembled WGS sequence"/>
</dbReference>
<keyword evidence="11" id="KW-1185">Reference proteome</keyword>
<keyword evidence="3 8" id="KW-0816">Tricarboxylic acid cycle</keyword>
<dbReference type="NCBIfam" id="TIGR01798">
    <property type="entry name" value="cit_synth_I"/>
    <property type="match status" value="1"/>
</dbReference>
<dbReference type="RefSeq" id="WP_205104449.1">
    <property type="nucleotide sequence ID" value="NZ_JACJJC010000027.1"/>
</dbReference>
<reference evidence="10 11" key="1">
    <citation type="journal article" date="2021" name="Sci. Rep.">
        <title>The distribution of antibiotic resistance genes in chicken gut microbiota commensals.</title>
        <authorList>
            <person name="Juricova H."/>
            <person name="Matiasovicova J."/>
            <person name="Kubasova T."/>
            <person name="Cejkova D."/>
            <person name="Rychlik I."/>
        </authorList>
    </citation>
    <scope>NUCLEOTIDE SEQUENCE [LARGE SCALE GENOMIC DNA]</scope>
    <source>
        <strain evidence="10 11">An829</strain>
    </source>
</reference>
<evidence type="ECO:0000256" key="7">
    <source>
        <dbReference type="PIRNR" id="PIRNR001369"/>
    </source>
</evidence>